<gene>
    <name evidence="5" type="ORF">TPAR_03594</name>
</gene>
<dbReference type="InterPro" id="IPR004045">
    <property type="entry name" value="Glutathione_S-Trfase_N"/>
</dbReference>
<dbReference type="Proteomes" id="UP000237481">
    <property type="component" value="Unassembled WGS sequence"/>
</dbReference>
<reference evidence="5 6" key="1">
    <citation type="submission" date="2018-01" db="EMBL/GenBank/DDBJ databases">
        <title>Harnessing the power of phylogenomics to disentangle the directionality and signatures of interkingdom host jumping in the parasitic fungal genus Tolypocladium.</title>
        <authorList>
            <person name="Quandt C.A."/>
            <person name="Patterson W."/>
            <person name="Spatafora J.W."/>
        </authorList>
    </citation>
    <scope>NUCLEOTIDE SEQUENCE [LARGE SCALE GENOMIC DNA]</scope>
    <source>
        <strain evidence="5 6">NRBC 100945</strain>
    </source>
</reference>
<keyword evidence="5" id="KW-0808">Transferase</keyword>
<comment type="caution">
    <text evidence="5">The sequence shown here is derived from an EMBL/GenBank/DDBJ whole genome shotgun (WGS) entry which is preliminary data.</text>
</comment>
<dbReference type="SFLD" id="SFLDG01151">
    <property type="entry name" value="Main.2:_Nu-like"/>
    <property type="match status" value="1"/>
</dbReference>
<dbReference type="AlphaFoldDB" id="A0A2S4L187"/>
<evidence type="ECO:0000313" key="6">
    <source>
        <dbReference type="Proteomes" id="UP000237481"/>
    </source>
</evidence>
<protein>
    <submittedName>
        <fullName evidence="5">Glutathione transferase 1</fullName>
    </submittedName>
</protein>
<dbReference type="PROSITE" id="PS50405">
    <property type="entry name" value="GST_CTER"/>
    <property type="match status" value="1"/>
</dbReference>
<dbReference type="InterPro" id="IPR040079">
    <property type="entry name" value="Glutathione_S-Trfase"/>
</dbReference>
<evidence type="ECO:0000259" key="4">
    <source>
        <dbReference type="PROSITE" id="PS50405"/>
    </source>
</evidence>
<dbReference type="EMBL" id="PKSG01000350">
    <property type="protein sequence ID" value="POR36216.1"/>
    <property type="molecule type" value="Genomic_DNA"/>
</dbReference>
<dbReference type="PANTHER" id="PTHR44051">
    <property type="entry name" value="GLUTATHIONE S-TRANSFERASE-RELATED"/>
    <property type="match status" value="1"/>
</dbReference>
<dbReference type="Pfam" id="PF02798">
    <property type="entry name" value="GST_N"/>
    <property type="match status" value="1"/>
</dbReference>
<dbReference type="Gene3D" id="1.20.1050.130">
    <property type="match status" value="1"/>
</dbReference>
<feature type="non-terminal residue" evidence="5">
    <location>
        <position position="1"/>
    </location>
</feature>
<evidence type="ECO:0000313" key="5">
    <source>
        <dbReference type="EMBL" id="POR36216.1"/>
    </source>
</evidence>
<evidence type="ECO:0000256" key="2">
    <source>
        <dbReference type="RuleBase" id="RU003494"/>
    </source>
</evidence>
<dbReference type="STRING" id="94208.A0A2S4L187"/>
<dbReference type="PANTHER" id="PTHR44051:SF3">
    <property type="entry name" value="TRANSCRIPTIONAL REGULATOR URE2"/>
    <property type="match status" value="1"/>
</dbReference>
<sequence>AGGRRSYTCGVDRIKVIHGHIRLGVCPRQLLVHRNGSNSSNHIFNHLSLNKMSGLKPITVWVHGRGPNPYKVLITLEELGVPYEKGVSTDNLQITIDNPKEAPFTAINPNGRLPAIKDHNNNDLILWESGAIVEYIVETYDKEGELTLTGNADKWHLKQYLHFQMSGQGPYFGQAMWFRSFHHEDLPSAKKRYDEQTVRVFEVLNNILEGKQYLVGEKFTYADLVFIPWDKIIKDFVSDIWESYEVEKKYPNFAAWHARLMDRPSVKKVYGA</sequence>
<feature type="domain" description="GST N-terminal" evidence="3">
    <location>
        <begin position="56"/>
        <end position="144"/>
    </location>
</feature>
<proteinExistence type="inferred from homology"/>
<dbReference type="InterPro" id="IPR004046">
    <property type="entry name" value="GST_C"/>
</dbReference>
<dbReference type="PROSITE" id="PS50404">
    <property type="entry name" value="GST_NTER"/>
    <property type="match status" value="1"/>
</dbReference>
<evidence type="ECO:0000256" key="1">
    <source>
        <dbReference type="ARBA" id="ARBA00007409"/>
    </source>
</evidence>
<dbReference type="SFLD" id="SFLDG00358">
    <property type="entry name" value="Main_(cytGST)"/>
    <property type="match status" value="1"/>
</dbReference>
<dbReference type="InterPro" id="IPR010987">
    <property type="entry name" value="Glutathione-S-Trfase_C-like"/>
</dbReference>
<dbReference type="GO" id="GO:0016740">
    <property type="term" value="F:transferase activity"/>
    <property type="evidence" value="ECO:0007669"/>
    <property type="project" value="UniProtKB-KW"/>
</dbReference>
<dbReference type="Pfam" id="PF00043">
    <property type="entry name" value="GST_C"/>
    <property type="match status" value="1"/>
</dbReference>
<accession>A0A2S4L187</accession>
<dbReference type="InterPro" id="IPR036282">
    <property type="entry name" value="Glutathione-S-Trfase_C_sf"/>
</dbReference>
<organism evidence="5 6">
    <name type="scientific">Tolypocladium paradoxum</name>
    <dbReference type="NCBI Taxonomy" id="94208"/>
    <lineage>
        <taxon>Eukaryota</taxon>
        <taxon>Fungi</taxon>
        <taxon>Dikarya</taxon>
        <taxon>Ascomycota</taxon>
        <taxon>Pezizomycotina</taxon>
        <taxon>Sordariomycetes</taxon>
        <taxon>Hypocreomycetidae</taxon>
        <taxon>Hypocreales</taxon>
        <taxon>Ophiocordycipitaceae</taxon>
        <taxon>Tolypocladium</taxon>
    </lineage>
</organism>
<dbReference type="InterPro" id="IPR036249">
    <property type="entry name" value="Thioredoxin-like_sf"/>
</dbReference>
<dbReference type="SUPFAM" id="SSF47616">
    <property type="entry name" value="GST C-terminal domain-like"/>
    <property type="match status" value="1"/>
</dbReference>
<comment type="similarity">
    <text evidence="1 2">Belongs to the GST superfamily.</text>
</comment>
<dbReference type="SUPFAM" id="SSF52833">
    <property type="entry name" value="Thioredoxin-like"/>
    <property type="match status" value="1"/>
</dbReference>
<dbReference type="SFLD" id="SFLDS00019">
    <property type="entry name" value="Glutathione_Transferase_(cytos"/>
    <property type="match status" value="1"/>
</dbReference>
<feature type="domain" description="GST C-terminal" evidence="4">
    <location>
        <begin position="150"/>
        <end position="272"/>
    </location>
</feature>
<dbReference type="CDD" id="cd03048">
    <property type="entry name" value="GST_N_Ure2p_like"/>
    <property type="match status" value="1"/>
</dbReference>
<keyword evidence="6" id="KW-1185">Reference proteome</keyword>
<evidence type="ECO:0000259" key="3">
    <source>
        <dbReference type="PROSITE" id="PS50404"/>
    </source>
</evidence>
<dbReference type="OrthoDB" id="422574at2759"/>
<name>A0A2S4L187_9HYPO</name>